<evidence type="ECO:0000256" key="10">
    <source>
        <dbReference type="PROSITE-ProRule" id="PRU01379"/>
    </source>
</evidence>
<dbReference type="Gene3D" id="3.40.630.10">
    <property type="entry name" value="Zn peptidases"/>
    <property type="match status" value="1"/>
</dbReference>
<dbReference type="AlphaFoldDB" id="A0A8R1TP30"/>
<dbReference type="PROSITE" id="PS52035">
    <property type="entry name" value="PEPTIDASE_M14"/>
    <property type="match status" value="1"/>
</dbReference>
<dbReference type="GO" id="GO:0004181">
    <property type="term" value="F:metallocarboxypeptidase activity"/>
    <property type="evidence" value="ECO:0007669"/>
    <property type="project" value="InterPro"/>
</dbReference>
<evidence type="ECO:0000256" key="7">
    <source>
        <dbReference type="ARBA" id="ARBA00022801"/>
    </source>
</evidence>
<evidence type="ECO:0000256" key="4">
    <source>
        <dbReference type="ARBA" id="ARBA00022670"/>
    </source>
</evidence>
<evidence type="ECO:0000313" key="13">
    <source>
        <dbReference type="Proteomes" id="UP000024404"/>
    </source>
</evidence>
<reference evidence="12" key="2">
    <citation type="submission" date="2022-06" db="UniProtKB">
        <authorList>
            <consortium name="EnsemblMetazoa"/>
        </authorList>
    </citation>
    <scope>IDENTIFICATION</scope>
</reference>
<dbReference type="FunFam" id="3.40.630.10:FF:000084">
    <property type="entry name" value="Carboxypeptidase B2"/>
    <property type="match status" value="1"/>
</dbReference>
<dbReference type="Proteomes" id="UP000024404">
    <property type="component" value="Unassembled WGS sequence"/>
</dbReference>
<feature type="active site" description="Proton donor/acceptor" evidence="10">
    <location>
        <position position="312"/>
    </location>
</feature>
<feature type="domain" description="Peptidase M14" evidence="11">
    <location>
        <begin position="32"/>
        <end position="348"/>
    </location>
</feature>
<accession>A0A8R1TP30</accession>
<dbReference type="InterPro" id="IPR000834">
    <property type="entry name" value="Peptidase_M14"/>
</dbReference>
<evidence type="ECO:0000256" key="1">
    <source>
        <dbReference type="ARBA" id="ARBA00001947"/>
    </source>
</evidence>
<comment type="similarity">
    <text evidence="2 10">Belongs to the peptidase M14 family.</text>
</comment>
<dbReference type="EnsemblMetazoa" id="OVOC1750.1">
    <property type="protein sequence ID" value="OVOC1750.1"/>
    <property type="gene ID" value="WBGene00238559"/>
</dbReference>
<dbReference type="GO" id="GO:0008270">
    <property type="term" value="F:zinc ion binding"/>
    <property type="evidence" value="ECO:0007669"/>
    <property type="project" value="InterPro"/>
</dbReference>
<keyword evidence="9" id="KW-0482">Metalloprotease</keyword>
<dbReference type="Pfam" id="PF00246">
    <property type="entry name" value="Peptidase_M14"/>
    <property type="match status" value="1"/>
</dbReference>
<keyword evidence="5" id="KW-0479">Metal-binding</keyword>
<keyword evidence="6" id="KW-0732">Signal</keyword>
<evidence type="ECO:0000256" key="3">
    <source>
        <dbReference type="ARBA" id="ARBA00022645"/>
    </source>
</evidence>
<evidence type="ECO:0000256" key="2">
    <source>
        <dbReference type="ARBA" id="ARBA00005988"/>
    </source>
</evidence>
<evidence type="ECO:0000256" key="8">
    <source>
        <dbReference type="ARBA" id="ARBA00022833"/>
    </source>
</evidence>
<proteinExistence type="inferred from homology"/>
<evidence type="ECO:0000256" key="9">
    <source>
        <dbReference type="ARBA" id="ARBA00023049"/>
    </source>
</evidence>
<dbReference type="PRINTS" id="PR00765">
    <property type="entry name" value="CRBOXYPTASEA"/>
</dbReference>
<dbReference type="GO" id="GO:0005615">
    <property type="term" value="C:extracellular space"/>
    <property type="evidence" value="ECO:0007669"/>
    <property type="project" value="TreeGrafter"/>
</dbReference>
<dbReference type="SMART" id="SM00631">
    <property type="entry name" value="Zn_pept"/>
    <property type="match status" value="1"/>
</dbReference>
<keyword evidence="8" id="KW-0862">Zinc</keyword>
<keyword evidence="13" id="KW-1185">Reference proteome</keyword>
<keyword evidence="3" id="KW-0121">Carboxypeptidase</keyword>
<organism evidence="12 13">
    <name type="scientific">Onchocerca volvulus</name>
    <dbReference type="NCBI Taxonomy" id="6282"/>
    <lineage>
        <taxon>Eukaryota</taxon>
        <taxon>Metazoa</taxon>
        <taxon>Ecdysozoa</taxon>
        <taxon>Nematoda</taxon>
        <taxon>Chromadorea</taxon>
        <taxon>Rhabditida</taxon>
        <taxon>Spirurina</taxon>
        <taxon>Spiruromorpha</taxon>
        <taxon>Filarioidea</taxon>
        <taxon>Onchocercidae</taxon>
        <taxon>Onchocerca</taxon>
    </lineage>
</organism>
<dbReference type="GO" id="GO:0006508">
    <property type="term" value="P:proteolysis"/>
    <property type="evidence" value="ECO:0007669"/>
    <property type="project" value="UniProtKB-KW"/>
</dbReference>
<protein>
    <submittedName>
        <fullName evidence="12">Peptidase_M14 domain-containing protein</fullName>
    </submittedName>
</protein>
<keyword evidence="7" id="KW-0378">Hydrolase</keyword>
<evidence type="ECO:0000256" key="6">
    <source>
        <dbReference type="ARBA" id="ARBA00022729"/>
    </source>
</evidence>
<reference evidence="13" key="1">
    <citation type="submission" date="2013-10" db="EMBL/GenBank/DDBJ databases">
        <title>Genome sequencing of Onchocerca volvulus.</title>
        <authorList>
            <person name="Cotton J."/>
            <person name="Tsai J."/>
            <person name="Stanley E."/>
            <person name="Tracey A."/>
            <person name="Holroyd N."/>
            <person name="Lustigman S."/>
            <person name="Berriman M."/>
        </authorList>
    </citation>
    <scope>NUCLEOTIDE SEQUENCE</scope>
</reference>
<evidence type="ECO:0000259" key="11">
    <source>
        <dbReference type="PROSITE" id="PS52035"/>
    </source>
</evidence>
<name>A0A8R1TP30_ONCVO</name>
<comment type="cofactor">
    <cofactor evidence="1">
        <name>Zn(2+)</name>
        <dbReference type="ChEBI" id="CHEBI:29105"/>
    </cofactor>
</comment>
<dbReference type="EMBL" id="CMVM020000052">
    <property type="status" value="NOT_ANNOTATED_CDS"/>
    <property type="molecule type" value="Genomic_DNA"/>
</dbReference>
<sequence length="354" mass="41518">MRKIIIMMLIYYILLFQIAYARFRKPNFDFNEYHSLEEYENYLESIAKAFPDLVQLKVIGFSHELRRLLCLKIGNPIRETDKRIIWIDGGNHAREWPAFHTATFFINQLVMKYGEDPEITRYIDKLNFYILPMLNPDGFVFSRSSKSDLIRQWRKNRAPENCTGSIAFRKNICCEGVDLNRNYDFDFHQTFYPFNNSCSDEYQGPFPFSEPETRAVRDFITSNELRDKTDAVISLHTHGQLIILPYNHRRETYPIDYADLMTVALKAKNAIKMFNGHEYNIGTAADMLGPATGSATDWIKRNTNVKYVYVFELPPAYTTWFAFQVKPHKLLPIAIETWNGVRVIIDQVLKDNKL</sequence>
<dbReference type="PANTHER" id="PTHR11705:SF59">
    <property type="entry name" value="PEPTIDASE M14 CARBOXYPEPTIDASE A DOMAIN-CONTAINING PROTEIN"/>
    <property type="match status" value="1"/>
</dbReference>
<evidence type="ECO:0000256" key="5">
    <source>
        <dbReference type="ARBA" id="ARBA00022723"/>
    </source>
</evidence>
<dbReference type="PANTHER" id="PTHR11705">
    <property type="entry name" value="PROTEASE FAMILY M14 CARBOXYPEPTIDASE A,B"/>
    <property type="match status" value="1"/>
</dbReference>
<evidence type="ECO:0000313" key="12">
    <source>
        <dbReference type="EnsemblMetazoa" id="OVOC1750.1"/>
    </source>
</evidence>
<keyword evidence="4" id="KW-0645">Protease</keyword>
<dbReference type="SUPFAM" id="SSF53187">
    <property type="entry name" value="Zn-dependent exopeptidases"/>
    <property type="match status" value="1"/>
</dbReference>